<evidence type="ECO:0000256" key="1">
    <source>
        <dbReference type="SAM" id="Phobius"/>
    </source>
</evidence>
<dbReference type="AlphaFoldDB" id="A0A934HMK5"/>
<comment type="caution">
    <text evidence="2">The sequence shown here is derived from an EMBL/GenBank/DDBJ whole genome shotgun (WGS) entry which is preliminary data.</text>
</comment>
<keyword evidence="1" id="KW-0812">Transmembrane</keyword>
<keyword evidence="1" id="KW-1133">Transmembrane helix</keyword>
<dbReference type="RefSeq" id="WP_198687018.1">
    <property type="nucleotide sequence ID" value="NZ_JAEIJD010000021.1"/>
</dbReference>
<gene>
    <name evidence="2" type="ORF">JAO82_14025</name>
</gene>
<reference evidence="2" key="1">
    <citation type="submission" date="2020-12" db="EMBL/GenBank/DDBJ databases">
        <title>Pontibaca salina gen. nov., sp. nov., isolated from marine sediment.</title>
        <authorList>
            <person name="Bo J."/>
            <person name="Wang S."/>
            <person name="Song X."/>
            <person name="Du Z."/>
        </authorList>
    </citation>
    <scope>NUCLEOTIDE SEQUENCE</scope>
    <source>
        <strain evidence="2">S1109L</strain>
    </source>
</reference>
<sequence length="328" mass="36600">MPILHRTEDPHQIYTEAFRHLSVNGQPPIVVASRLKAYTSSYYPVRVVLSALAALFLVVDIYRARPRQHAVFVREFWTIPLLVTAPLIWPVARSVLFNVNHNLTGASDSVPWPIRLLARLGFQFVLFDGASSLAHFPAQVRPSLHTPLFPSVAPPRPRLGHALPIRVGLVGSIGSIGAKNELFFRKLTQIANEEDIELYYGARDDLPEPLRLIDGLRIYDTRSRENFRAYLELLDIAIFVASAESYYYRHSGTVMDAVSSGVIPVVPGFPVLRSQVSMPCPVGVYYDAFNQLPNAVCNAVAEFKTLSTNRTTWHGARAMAEIILGPRT</sequence>
<accession>A0A934HMK5</accession>
<dbReference type="EMBL" id="JAEIJD010000021">
    <property type="protein sequence ID" value="MBI6630994.1"/>
    <property type="molecule type" value="Genomic_DNA"/>
</dbReference>
<dbReference type="Proteomes" id="UP000613255">
    <property type="component" value="Unassembled WGS sequence"/>
</dbReference>
<name>A0A934HMK5_9RHOB</name>
<feature type="transmembrane region" description="Helical" evidence="1">
    <location>
        <begin position="76"/>
        <end position="96"/>
    </location>
</feature>
<proteinExistence type="predicted"/>
<evidence type="ECO:0000313" key="3">
    <source>
        <dbReference type="Proteomes" id="UP000613255"/>
    </source>
</evidence>
<keyword evidence="1" id="KW-0472">Membrane</keyword>
<evidence type="ECO:0008006" key="4">
    <source>
        <dbReference type="Google" id="ProtNLM"/>
    </source>
</evidence>
<evidence type="ECO:0000313" key="2">
    <source>
        <dbReference type="EMBL" id="MBI6630994.1"/>
    </source>
</evidence>
<organism evidence="2 3">
    <name type="scientific">Pontibaca salina</name>
    <dbReference type="NCBI Taxonomy" id="2795731"/>
    <lineage>
        <taxon>Bacteria</taxon>
        <taxon>Pseudomonadati</taxon>
        <taxon>Pseudomonadota</taxon>
        <taxon>Alphaproteobacteria</taxon>
        <taxon>Rhodobacterales</taxon>
        <taxon>Roseobacteraceae</taxon>
        <taxon>Pontibaca</taxon>
    </lineage>
</organism>
<feature type="transmembrane region" description="Helical" evidence="1">
    <location>
        <begin position="43"/>
        <end position="64"/>
    </location>
</feature>
<protein>
    <recommendedName>
        <fullName evidence="4">Glycosyltransferase</fullName>
    </recommendedName>
</protein>
<keyword evidence="3" id="KW-1185">Reference proteome</keyword>